<dbReference type="InterPro" id="IPR009057">
    <property type="entry name" value="Homeodomain-like_sf"/>
</dbReference>
<name>A0A0S7WUL0_UNCT6</name>
<dbReference type="InterPro" id="IPR027417">
    <property type="entry name" value="P-loop_NTPase"/>
</dbReference>
<dbReference type="CDD" id="cd00009">
    <property type="entry name" value="AAA"/>
    <property type="match status" value="1"/>
</dbReference>
<dbReference type="InterPro" id="IPR002078">
    <property type="entry name" value="Sigma_54_int"/>
</dbReference>
<dbReference type="SUPFAM" id="SSF52540">
    <property type="entry name" value="P-loop containing nucleoside triphosphate hydrolases"/>
    <property type="match status" value="1"/>
</dbReference>
<dbReference type="PROSITE" id="PS00676">
    <property type="entry name" value="SIGMA54_INTERACT_2"/>
    <property type="match status" value="1"/>
</dbReference>
<dbReference type="EMBL" id="LIZS01000012">
    <property type="protein sequence ID" value="KPJ53825.1"/>
    <property type="molecule type" value="Genomic_DNA"/>
</dbReference>
<keyword evidence="4" id="KW-0238">DNA-binding</keyword>
<dbReference type="SMART" id="SM00065">
    <property type="entry name" value="GAF"/>
    <property type="match status" value="1"/>
</dbReference>
<dbReference type="STRING" id="1703770.AMJ39_03155"/>
<dbReference type="FunFam" id="3.40.50.300:FF:000006">
    <property type="entry name" value="DNA-binding transcriptional regulator NtrC"/>
    <property type="match status" value="1"/>
</dbReference>
<dbReference type="Gene3D" id="3.40.50.300">
    <property type="entry name" value="P-loop containing nucleotide triphosphate hydrolases"/>
    <property type="match status" value="1"/>
</dbReference>
<dbReference type="InterPro" id="IPR025662">
    <property type="entry name" value="Sigma_54_int_dom_ATP-bd_1"/>
</dbReference>
<dbReference type="InterPro" id="IPR025943">
    <property type="entry name" value="Sigma_54_int_dom_ATP-bd_2"/>
</dbReference>
<evidence type="ECO:0000259" key="6">
    <source>
        <dbReference type="PROSITE" id="PS50045"/>
    </source>
</evidence>
<dbReference type="Gene3D" id="1.10.10.60">
    <property type="entry name" value="Homeodomain-like"/>
    <property type="match status" value="1"/>
</dbReference>
<proteinExistence type="predicted"/>
<dbReference type="InterPro" id="IPR025944">
    <property type="entry name" value="Sigma_54_int_dom_CS"/>
</dbReference>
<keyword evidence="1" id="KW-0547">Nucleotide-binding</keyword>
<dbReference type="PROSITE" id="PS00688">
    <property type="entry name" value="SIGMA54_INTERACT_3"/>
    <property type="match status" value="1"/>
</dbReference>
<evidence type="ECO:0000256" key="1">
    <source>
        <dbReference type="ARBA" id="ARBA00022741"/>
    </source>
</evidence>
<dbReference type="Pfam" id="PF00158">
    <property type="entry name" value="Sigma54_activat"/>
    <property type="match status" value="1"/>
</dbReference>
<dbReference type="GO" id="GO:0005524">
    <property type="term" value="F:ATP binding"/>
    <property type="evidence" value="ECO:0007669"/>
    <property type="project" value="UniProtKB-KW"/>
</dbReference>
<dbReference type="PROSITE" id="PS50045">
    <property type="entry name" value="SIGMA54_INTERACT_4"/>
    <property type="match status" value="1"/>
</dbReference>
<evidence type="ECO:0000313" key="8">
    <source>
        <dbReference type="Proteomes" id="UP000052008"/>
    </source>
</evidence>
<dbReference type="InterPro" id="IPR003018">
    <property type="entry name" value="GAF"/>
</dbReference>
<evidence type="ECO:0000256" key="5">
    <source>
        <dbReference type="ARBA" id="ARBA00023163"/>
    </source>
</evidence>
<dbReference type="Gene3D" id="3.30.450.40">
    <property type="match status" value="1"/>
</dbReference>
<keyword evidence="2" id="KW-0067">ATP-binding</keyword>
<keyword evidence="5" id="KW-0804">Transcription</keyword>
<feature type="domain" description="Sigma-54 factor interaction" evidence="6">
    <location>
        <begin position="183"/>
        <end position="409"/>
    </location>
</feature>
<dbReference type="SUPFAM" id="SSF46689">
    <property type="entry name" value="Homeodomain-like"/>
    <property type="match status" value="1"/>
</dbReference>
<evidence type="ECO:0000313" key="7">
    <source>
        <dbReference type="EMBL" id="KPJ53825.1"/>
    </source>
</evidence>
<protein>
    <recommendedName>
        <fullName evidence="6">Sigma-54 factor interaction domain-containing protein</fullName>
    </recommendedName>
</protein>
<organism evidence="7 8">
    <name type="scientific">candidate division TA06 bacterium DG_24</name>
    <dbReference type="NCBI Taxonomy" id="1703770"/>
    <lineage>
        <taxon>Bacteria</taxon>
        <taxon>Bacteria division TA06</taxon>
    </lineage>
</organism>
<dbReference type="Gene3D" id="1.10.8.60">
    <property type="match status" value="1"/>
</dbReference>
<gene>
    <name evidence="7" type="ORF">AMJ39_03155</name>
</gene>
<accession>A0A0S7WUL0</accession>
<dbReference type="GO" id="GO:0043565">
    <property type="term" value="F:sequence-specific DNA binding"/>
    <property type="evidence" value="ECO:0007669"/>
    <property type="project" value="InterPro"/>
</dbReference>
<evidence type="ECO:0000256" key="4">
    <source>
        <dbReference type="ARBA" id="ARBA00023125"/>
    </source>
</evidence>
<evidence type="ECO:0000256" key="2">
    <source>
        <dbReference type="ARBA" id="ARBA00022840"/>
    </source>
</evidence>
<dbReference type="PROSITE" id="PS00675">
    <property type="entry name" value="SIGMA54_INTERACT_1"/>
    <property type="match status" value="1"/>
</dbReference>
<dbReference type="InterPro" id="IPR002197">
    <property type="entry name" value="HTH_Fis"/>
</dbReference>
<dbReference type="InterPro" id="IPR003593">
    <property type="entry name" value="AAA+_ATPase"/>
</dbReference>
<dbReference type="Pfam" id="PF02954">
    <property type="entry name" value="HTH_8"/>
    <property type="match status" value="1"/>
</dbReference>
<evidence type="ECO:0000256" key="3">
    <source>
        <dbReference type="ARBA" id="ARBA00023015"/>
    </source>
</evidence>
<comment type="caution">
    <text evidence="7">The sequence shown here is derived from an EMBL/GenBank/DDBJ whole genome shotgun (WGS) entry which is preliminary data.</text>
</comment>
<dbReference type="AlphaFoldDB" id="A0A0S7WUL0"/>
<dbReference type="InterPro" id="IPR029016">
    <property type="entry name" value="GAF-like_dom_sf"/>
</dbReference>
<dbReference type="InterPro" id="IPR058031">
    <property type="entry name" value="AAA_lid_NorR"/>
</dbReference>
<dbReference type="Pfam" id="PF01590">
    <property type="entry name" value="GAF"/>
    <property type="match status" value="1"/>
</dbReference>
<dbReference type="GO" id="GO:0006355">
    <property type="term" value="P:regulation of DNA-templated transcription"/>
    <property type="evidence" value="ECO:0007669"/>
    <property type="project" value="InterPro"/>
</dbReference>
<dbReference type="PANTHER" id="PTHR32071">
    <property type="entry name" value="TRANSCRIPTIONAL REGULATORY PROTEIN"/>
    <property type="match status" value="1"/>
</dbReference>
<dbReference type="SUPFAM" id="SSF55781">
    <property type="entry name" value="GAF domain-like"/>
    <property type="match status" value="1"/>
</dbReference>
<dbReference type="Pfam" id="PF25601">
    <property type="entry name" value="AAA_lid_14"/>
    <property type="match status" value="1"/>
</dbReference>
<dbReference type="Proteomes" id="UP000052008">
    <property type="component" value="Unassembled WGS sequence"/>
</dbReference>
<sequence length="506" mass="56238">MDKERLVTLYQAGRTVASLWELEKLLARLMDLVLITLPAERGLILLAGKDDGDLAVEAARNVGGKTIEDAADFSRTVVTLSVDEARAVYSRDAQREFSMFESIVEYKIISFICVPLKLPEQVIGAIYVDSRDPTKVFTSDDVDFLASLAYMAAPAIGSARLHGERTEEIATLRSALRTRDRSIVGRSPAIGRVLDSIARVAKSNVSVVISGESGTGKELVARAIHMTGPRASKPFVPCNCAAIPTDLLESELFGYKRGAFTGAIRDKKGLFEEADGGTLFMDEIGDLSSYTQAKLLRVLQEGEIRRVGDTEPRRVDVRIISATNKDIEKEVAEKRIREDLYYRLNVFSIHIPPLRDRPEDIPLLVDHLLRDADGKRRKGITPSALDLLCRQRWPGNVRELENVIERAIVLADEDMIAVEHLPDLSLPDGLRIDLHQTLERIGQEGKCHAIERGIRAALAATGGDMRAAADRLGVGQSTLYRWCHKLGIERGRRPYRRSGNERHERT</sequence>
<keyword evidence="3" id="KW-0805">Transcription regulation</keyword>
<dbReference type="SMART" id="SM00382">
    <property type="entry name" value="AAA"/>
    <property type="match status" value="1"/>
</dbReference>
<reference evidence="7 8" key="1">
    <citation type="journal article" date="2015" name="Microbiome">
        <title>Genomic resolution of linkages in carbon, nitrogen, and sulfur cycling among widespread estuary sediment bacteria.</title>
        <authorList>
            <person name="Baker B.J."/>
            <person name="Lazar C.S."/>
            <person name="Teske A.P."/>
            <person name="Dick G.J."/>
        </authorList>
    </citation>
    <scope>NUCLEOTIDE SEQUENCE [LARGE SCALE GENOMIC DNA]</scope>
    <source>
        <strain evidence="7">DG_24</strain>
    </source>
</reference>